<feature type="region of interest" description="Disordered" evidence="6">
    <location>
        <begin position="366"/>
        <end position="390"/>
    </location>
</feature>
<dbReference type="Pfam" id="PF12796">
    <property type="entry name" value="Ank_2"/>
    <property type="match status" value="1"/>
</dbReference>
<sequence>MAVQAGDISLTHLLLQHGANANVKLPQVAPEKMGMALISEDRRRFYPSLGGLAALHFAVLLPGRAGVQITEMLLDALADPNTRAEPDLSFLTESQCKIRRQLEKGVIELDNAMVKEEYAVDGGRIPLHLVCSRDYDTVNAVKIVNLLLQRGADPNILCNGYSPLSLAIANGSEQIVDRLLADPRTRVSLPLTHGLGNALCVAAGTQYEFRWPLESRLRLIRKLIDPSPLDLILVPVRCPPDCSEGNVVDHVYYQFAQDKSTFGKAFYSLTPEERAVSVGRAAVLELLAEAMREASCQLGGLIEATDFVGSPERMLYRYCYECGRSVDVKLVPCTRCKKVFYCSSACKFKSWSTRHKKECQLVKSKSLTKKEKPPRKGKNEAKAPGEPRRQDWIPGLQIWHVQDPDFSEEAASNHPATDYGFRFGFYMRMDRQERVQLHSYPRNGNYSLL</sequence>
<keyword evidence="4" id="KW-0040">ANK repeat</keyword>
<organism evidence="8 9">
    <name type="scientific">Dibothriocephalus latus</name>
    <name type="common">Fish tapeworm</name>
    <name type="synonym">Diphyllobothrium latum</name>
    <dbReference type="NCBI Taxonomy" id="60516"/>
    <lineage>
        <taxon>Eukaryota</taxon>
        <taxon>Metazoa</taxon>
        <taxon>Spiralia</taxon>
        <taxon>Lophotrochozoa</taxon>
        <taxon>Platyhelminthes</taxon>
        <taxon>Cestoda</taxon>
        <taxon>Eucestoda</taxon>
        <taxon>Diphyllobothriidea</taxon>
        <taxon>Diphyllobothriidae</taxon>
        <taxon>Dibothriocephalus</taxon>
    </lineage>
</organism>
<evidence type="ECO:0000256" key="2">
    <source>
        <dbReference type="ARBA" id="ARBA00022771"/>
    </source>
</evidence>
<name>A0A3P6SZ94_DIBLA</name>
<dbReference type="SUPFAM" id="SSF144232">
    <property type="entry name" value="HIT/MYND zinc finger-like"/>
    <property type="match status" value="1"/>
</dbReference>
<keyword evidence="9" id="KW-1185">Reference proteome</keyword>
<dbReference type="PROSITE" id="PS01360">
    <property type="entry name" value="ZF_MYND_1"/>
    <property type="match status" value="1"/>
</dbReference>
<feature type="repeat" description="ANK" evidence="4">
    <location>
        <begin position="1"/>
        <end position="26"/>
    </location>
</feature>
<proteinExistence type="predicted"/>
<dbReference type="OrthoDB" id="48314at2759"/>
<feature type="repeat" description="ANK" evidence="4">
    <location>
        <begin position="122"/>
        <end position="159"/>
    </location>
</feature>
<dbReference type="SMART" id="SM00248">
    <property type="entry name" value="ANK"/>
    <property type="match status" value="5"/>
</dbReference>
<evidence type="ECO:0000256" key="5">
    <source>
        <dbReference type="PROSITE-ProRule" id="PRU00134"/>
    </source>
</evidence>
<feature type="domain" description="MYND-type" evidence="7">
    <location>
        <begin position="319"/>
        <end position="359"/>
    </location>
</feature>
<dbReference type="AlphaFoldDB" id="A0A3P6SZ94"/>
<dbReference type="Gene3D" id="1.25.40.20">
    <property type="entry name" value="Ankyrin repeat-containing domain"/>
    <property type="match status" value="1"/>
</dbReference>
<feature type="compositionally biased region" description="Basic and acidic residues" evidence="6">
    <location>
        <begin position="377"/>
        <end position="390"/>
    </location>
</feature>
<evidence type="ECO:0000256" key="1">
    <source>
        <dbReference type="ARBA" id="ARBA00022723"/>
    </source>
</evidence>
<keyword evidence="3" id="KW-0862">Zinc</keyword>
<dbReference type="PROSITE" id="PS50088">
    <property type="entry name" value="ANK_REPEAT"/>
    <property type="match status" value="2"/>
</dbReference>
<evidence type="ECO:0000313" key="8">
    <source>
        <dbReference type="EMBL" id="VDK76189.1"/>
    </source>
</evidence>
<dbReference type="Proteomes" id="UP000281553">
    <property type="component" value="Unassembled WGS sequence"/>
</dbReference>
<keyword evidence="1" id="KW-0479">Metal-binding</keyword>
<dbReference type="Pfam" id="PF01753">
    <property type="entry name" value="zf-MYND"/>
    <property type="match status" value="1"/>
</dbReference>
<dbReference type="Gene3D" id="6.10.140.2220">
    <property type="match status" value="1"/>
</dbReference>
<evidence type="ECO:0000313" key="9">
    <source>
        <dbReference type="Proteomes" id="UP000281553"/>
    </source>
</evidence>
<evidence type="ECO:0000256" key="4">
    <source>
        <dbReference type="PROSITE-ProRule" id="PRU00023"/>
    </source>
</evidence>
<reference evidence="8 9" key="1">
    <citation type="submission" date="2018-11" db="EMBL/GenBank/DDBJ databases">
        <authorList>
            <consortium name="Pathogen Informatics"/>
        </authorList>
    </citation>
    <scope>NUCLEOTIDE SEQUENCE [LARGE SCALE GENOMIC DNA]</scope>
</reference>
<evidence type="ECO:0000256" key="6">
    <source>
        <dbReference type="SAM" id="MobiDB-lite"/>
    </source>
</evidence>
<accession>A0A3P6SZ94</accession>
<dbReference type="InterPro" id="IPR053064">
    <property type="entry name" value="Ankyrin-MYND_domain-protein"/>
</dbReference>
<dbReference type="PROSITE" id="PS50865">
    <property type="entry name" value="ZF_MYND_2"/>
    <property type="match status" value="1"/>
</dbReference>
<dbReference type="PROSITE" id="PS50297">
    <property type="entry name" value="ANK_REP_REGION"/>
    <property type="match status" value="1"/>
</dbReference>
<dbReference type="GO" id="GO:0008270">
    <property type="term" value="F:zinc ion binding"/>
    <property type="evidence" value="ECO:0007669"/>
    <property type="project" value="UniProtKB-KW"/>
</dbReference>
<dbReference type="SUPFAM" id="SSF48403">
    <property type="entry name" value="Ankyrin repeat"/>
    <property type="match status" value="1"/>
</dbReference>
<dbReference type="PANTHER" id="PTHR15897:SF2">
    <property type="entry name" value="ANKYRIN REPEAT AND MYND DOMAIN-CONTAINING PROTEIN 1"/>
    <property type="match status" value="1"/>
</dbReference>
<evidence type="ECO:0000259" key="7">
    <source>
        <dbReference type="PROSITE" id="PS50865"/>
    </source>
</evidence>
<keyword evidence="2 5" id="KW-0863">Zinc-finger</keyword>
<protein>
    <recommendedName>
        <fullName evidence="7">MYND-type domain-containing protein</fullName>
    </recommendedName>
</protein>
<dbReference type="InterPro" id="IPR002110">
    <property type="entry name" value="Ankyrin_rpt"/>
</dbReference>
<evidence type="ECO:0000256" key="3">
    <source>
        <dbReference type="ARBA" id="ARBA00022833"/>
    </source>
</evidence>
<dbReference type="InterPro" id="IPR002893">
    <property type="entry name" value="Znf_MYND"/>
</dbReference>
<dbReference type="PANTHER" id="PTHR15897">
    <property type="entry name" value="ANKYRIN REPEAT AND MYND DOMAIN PROTEIN 1"/>
    <property type="match status" value="1"/>
</dbReference>
<dbReference type="InterPro" id="IPR036770">
    <property type="entry name" value="Ankyrin_rpt-contain_sf"/>
</dbReference>
<gene>
    <name evidence="8" type="ORF">DILT_LOCUS2729</name>
</gene>
<dbReference type="EMBL" id="UYRU01042541">
    <property type="protein sequence ID" value="VDK76189.1"/>
    <property type="molecule type" value="Genomic_DNA"/>
</dbReference>